<dbReference type="GeneID" id="93077193"/>
<dbReference type="PANTHER" id="PTHR48069">
    <property type="entry name" value="DIHYDROFOLATE REDUCTASE"/>
    <property type="match status" value="1"/>
</dbReference>
<evidence type="ECO:0000256" key="8">
    <source>
        <dbReference type="PIRNR" id="PIRNR000194"/>
    </source>
</evidence>
<keyword evidence="6 8" id="KW-0560">Oxidoreductase</keyword>
<dbReference type="CDD" id="cd00209">
    <property type="entry name" value="DHFR"/>
    <property type="match status" value="1"/>
</dbReference>
<accession>A0ABM5NGY0</accession>
<feature type="domain" description="DHFR" evidence="10">
    <location>
        <begin position="5"/>
        <end position="169"/>
    </location>
</feature>
<comment type="pathway">
    <text evidence="1 8">Cofactor biosynthesis; tetrahydrofolate biosynthesis; 5,6,7,8-tetrahydrofolate from 7,8-dihydrofolate: step 1/1.</text>
</comment>
<keyword evidence="4 8" id="KW-0554">One-carbon metabolism</keyword>
<evidence type="ECO:0000256" key="1">
    <source>
        <dbReference type="ARBA" id="ARBA00004903"/>
    </source>
</evidence>
<dbReference type="EMBL" id="CP004005">
    <property type="protein sequence ID" value="AGH17193.1"/>
    <property type="molecule type" value="Genomic_DNA"/>
</dbReference>
<protein>
    <recommendedName>
        <fullName evidence="3 8">Dihydrofolate reductase</fullName>
        <ecNumber evidence="3 8">1.5.1.3</ecNumber>
    </recommendedName>
</protein>
<dbReference type="SUPFAM" id="SSF53597">
    <property type="entry name" value="Dihydrofolate reductase-like"/>
    <property type="match status" value="1"/>
</dbReference>
<evidence type="ECO:0000313" key="11">
    <source>
        <dbReference type="EMBL" id="AGH17193.1"/>
    </source>
</evidence>
<comment type="function">
    <text evidence="7 8">Key enzyme in folate metabolism. Catalyzes an essential reaction for de novo glycine and purine synthesis, and for DNA precursor synthesis.</text>
</comment>
<evidence type="ECO:0000256" key="3">
    <source>
        <dbReference type="ARBA" id="ARBA00012856"/>
    </source>
</evidence>
<dbReference type="InterPro" id="IPR017925">
    <property type="entry name" value="DHFR_CS"/>
</dbReference>
<dbReference type="InterPro" id="IPR001796">
    <property type="entry name" value="DHFR_dom"/>
</dbReference>
<evidence type="ECO:0000256" key="9">
    <source>
        <dbReference type="RuleBase" id="RU004474"/>
    </source>
</evidence>
<dbReference type="PROSITE" id="PS00075">
    <property type="entry name" value="DHFR_1"/>
    <property type="match status" value="1"/>
</dbReference>
<dbReference type="EC" id="1.5.1.3" evidence="3 8"/>
<evidence type="ECO:0000256" key="5">
    <source>
        <dbReference type="ARBA" id="ARBA00022857"/>
    </source>
</evidence>
<sequence>MTRPEIILIAAITRNNVIGSCGGMPWKISSDLKRFKSLTTGNPVVMGYRTFQSIGRLLPGRTNIIITRDNTRRASVNPEAVLASSILDSLDLASKTGSKKIFIIGGGEIYAQTISLAHTLYITHIEKEIEGDVFFPSIDSNIWKKQEKEIITPAGEGDDYPTRFVIYDRFLSKNCS</sequence>
<evidence type="ECO:0000256" key="7">
    <source>
        <dbReference type="ARBA" id="ARBA00025067"/>
    </source>
</evidence>
<dbReference type="InterPro" id="IPR024072">
    <property type="entry name" value="DHFR-like_dom_sf"/>
</dbReference>
<evidence type="ECO:0000256" key="4">
    <source>
        <dbReference type="ARBA" id="ARBA00022563"/>
    </source>
</evidence>
<name>A0ABM5NGY0_LIBAS</name>
<dbReference type="Gene3D" id="3.40.430.10">
    <property type="entry name" value="Dihydrofolate Reductase, subunit A"/>
    <property type="match status" value="1"/>
</dbReference>
<evidence type="ECO:0000259" key="10">
    <source>
        <dbReference type="PROSITE" id="PS51330"/>
    </source>
</evidence>
<comment type="similarity">
    <text evidence="2 8 9">Belongs to the dihydrofolate reductase family.</text>
</comment>
<dbReference type="PROSITE" id="PS51330">
    <property type="entry name" value="DHFR_2"/>
    <property type="match status" value="1"/>
</dbReference>
<reference evidence="11 12" key="1">
    <citation type="journal article" date="2013" name="Genome Announc.">
        <title>Complete Genome Sequence of a Chinese Strain of 'Candidatus Liberibacter asiaticus'.</title>
        <authorList>
            <person name="Lin H."/>
            <person name="Han C.S."/>
            <person name="Liu B."/>
            <person name="Lou B."/>
            <person name="Bai X."/>
            <person name="Deng C."/>
            <person name="Civerolo E.L."/>
            <person name="Gupta G."/>
        </authorList>
    </citation>
    <scope>NUCLEOTIDE SEQUENCE [LARGE SCALE GENOMIC DNA]</scope>
    <source>
        <strain evidence="12">gxpsy</strain>
    </source>
</reference>
<evidence type="ECO:0000256" key="6">
    <source>
        <dbReference type="ARBA" id="ARBA00023002"/>
    </source>
</evidence>
<dbReference type="Proteomes" id="UP000011820">
    <property type="component" value="Chromosome"/>
</dbReference>
<keyword evidence="12" id="KW-1185">Reference proteome</keyword>
<evidence type="ECO:0000313" key="12">
    <source>
        <dbReference type="Proteomes" id="UP000011820"/>
    </source>
</evidence>
<dbReference type="Pfam" id="PF00186">
    <property type="entry name" value="DHFR_1"/>
    <property type="match status" value="1"/>
</dbReference>
<keyword evidence="5 8" id="KW-0521">NADP</keyword>
<dbReference type="PANTHER" id="PTHR48069:SF3">
    <property type="entry name" value="DIHYDROFOLATE REDUCTASE"/>
    <property type="match status" value="1"/>
</dbReference>
<evidence type="ECO:0000256" key="2">
    <source>
        <dbReference type="ARBA" id="ARBA00009539"/>
    </source>
</evidence>
<proteinExistence type="inferred from homology"/>
<dbReference type="InterPro" id="IPR012259">
    <property type="entry name" value="DHFR"/>
</dbReference>
<gene>
    <name evidence="11" type="ORF">WSI_04115</name>
</gene>
<dbReference type="PIRSF" id="PIRSF000194">
    <property type="entry name" value="DHFR"/>
    <property type="match status" value="1"/>
</dbReference>
<dbReference type="PRINTS" id="PR00070">
    <property type="entry name" value="DHFR"/>
</dbReference>
<dbReference type="RefSeq" id="WP_015452788.1">
    <property type="nucleotide sequence ID" value="NC_020549.1"/>
</dbReference>
<organism evidence="11 12">
    <name type="scientific">Candidatus Liberibacter asiaticus str. gxpsy</name>
    <dbReference type="NCBI Taxonomy" id="1174529"/>
    <lineage>
        <taxon>Bacteria</taxon>
        <taxon>Pseudomonadati</taxon>
        <taxon>Pseudomonadota</taxon>
        <taxon>Alphaproteobacteria</taxon>
        <taxon>Hyphomicrobiales</taxon>
        <taxon>Rhizobiaceae</taxon>
        <taxon>Liberibacter</taxon>
    </lineage>
</organism>
<comment type="catalytic activity">
    <reaction evidence="8">
        <text>(6S)-5,6,7,8-tetrahydrofolate + NADP(+) = 7,8-dihydrofolate + NADPH + H(+)</text>
        <dbReference type="Rhea" id="RHEA:15009"/>
        <dbReference type="ChEBI" id="CHEBI:15378"/>
        <dbReference type="ChEBI" id="CHEBI:57451"/>
        <dbReference type="ChEBI" id="CHEBI:57453"/>
        <dbReference type="ChEBI" id="CHEBI:57783"/>
        <dbReference type="ChEBI" id="CHEBI:58349"/>
        <dbReference type="EC" id="1.5.1.3"/>
    </reaction>
</comment>